<dbReference type="AlphaFoldDB" id="A0AAI8VZD1"/>
<name>A0AAI8VZD1_9PEZI</name>
<evidence type="ECO:0000313" key="3">
    <source>
        <dbReference type="EMBL" id="CAJ2513570.1"/>
    </source>
</evidence>
<dbReference type="SMART" id="SM01007">
    <property type="entry name" value="Aldolase_II"/>
    <property type="match status" value="1"/>
</dbReference>
<protein>
    <submittedName>
        <fullName evidence="3">Uu.00g016890.m01.CDS01</fullName>
    </submittedName>
</protein>
<organism evidence="3 4">
    <name type="scientific">Anthostomella pinea</name>
    <dbReference type="NCBI Taxonomy" id="933095"/>
    <lineage>
        <taxon>Eukaryota</taxon>
        <taxon>Fungi</taxon>
        <taxon>Dikarya</taxon>
        <taxon>Ascomycota</taxon>
        <taxon>Pezizomycotina</taxon>
        <taxon>Sordariomycetes</taxon>
        <taxon>Xylariomycetidae</taxon>
        <taxon>Xylariales</taxon>
        <taxon>Xylariaceae</taxon>
        <taxon>Anthostomella</taxon>
    </lineage>
</organism>
<sequence>MSPHATKDVNGVESAASGQSPFPAPPKFENPLDQRQYLKERLTLGFRIFAKMGFDEGQAASLVAGHITVRDPIDPTTFWVNPFGVAWPLLRSSDLIRVDHSGQIVEGGPVRLLNVAAYMIHSAVHTARPDVNAVAHAHSTHGRAFATLGRNLDTITQDNCSFYNDLAHYDSFGGIVLGPEEGFRIAKALGQKKAAILANHGLMTCGGSVEACVFWFMSLERCCQVQLLADAAAGGRGSETVKISDEEAEYTYQTLGSERAGWFSAKPAFDLMAHESGHEYRM</sequence>
<keyword evidence="4" id="KW-1185">Reference proteome</keyword>
<reference evidence="3" key="1">
    <citation type="submission" date="2023-10" db="EMBL/GenBank/DDBJ databases">
        <authorList>
            <person name="Hackl T."/>
        </authorList>
    </citation>
    <scope>NUCLEOTIDE SEQUENCE</scope>
</reference>
<dbReference type="PANTHER" id="PTHR10672:SF41">
    <property type="entry name" value="CLASS II ALDOLASE_ADDUCIN DOMAIN PROTEIN (AFU_ORTHOLOGUE AFUA_3G01330)"/>
    <property type="match status" value="1"/>
</dbReference>
<dbReference type="EMBL" id="CAUWAG010000020">
    <property type="protein sequence ID" value="CAJ2513570.1"/>
    <property type="molecule type" value="Genomic_DNA"/>
</dbReference>
<evidence type="ECO:0000259" key="2">
    <source>
        <dbReference type="SMART" id="SM01007"/>
    </source>
</evidence>
<dbReference type="Gene3D" id="3.40.225.10">
    <property type="entry name" value="Class II aldolase/adducin N-terminal domain"/>
    <property type="match status" value="1"/>
</dbReference>
<proteinExistence type="predicted"/>
<dbReference type="InterPro" id="IPR051017">
    <property type="entry name" value="Aldolase-II_Adducin_sf"/>
</dbReference>
<dbReference type="GO" id="GO:0005856">
    <property type="term" value="C:cytoskeleton"/>
    <property type="evidence" value="ECO:0007669"/>
    <property type="project" value="TreeGrafter"/>
</dbReference>
<dbReference type="SUPFAM" id="SSF53639">
    <property type="entry name" value="AraD/HMP-PK domain-like"/>
    <property type="match status" value="1"/>
</dbReference>
<dbReference type="InterPro" id="IPR036409">
    <property type="entry name" value="Aldolase_II/adducin_N_sf"/>
</dbReference>
<dbReference type="Pfam" id="PF00596">
    <property type="entry name" value="Aldolase_II"/>
    <property type="match status" value="1"/>
</dbReference>
<dbReference type="Proteomes" id="UP001295740">
    <property type="component" value="Unassembled WGS sequence"/>
</dbReference>
<dbReference type="PANTHER" id="PTHR10672">
    <property type="entry name" value="ADDUCIN"/>
    <property type="match status" value="1"/>
</dbReference>
<dbReference type="InterPro" id="IPR001303">
    <property type="entry name" value="Aldolase_II/adducin_N"/>
</dbReference>
<accession>A0AAI8VZD1</accession>
<evidence type="ECO:0000256" key="1">
    <source>
        <dbReference type="SAM" id="MobiDB-lite"/>
    </source>
</evidence>
<dbReference type="NCBIfam" id="NF004855">
    <property type="entry name" value="PRK06208.1"/>
    <property type="match status" value="1"/>
</dbReference>
<evidence type="ECO:0000313" key="4">
    <source>
        <dbReference type="Proteomes" id="UP001295740"/>
    </source>
</evidence>
<gene>
    <name evidence="3" type="ORF">KHLLAP_LOCUS14038</name>
</gene>
<feature type="domain" description="Class II aldolase/adducin N-terminal" evidence="2">
    <location>
        <begin position="40"/>
        <end position="227"/>
    </location>
</feature>
<feature type="region of interest" description="Disordered" evidence="1">
    <location>
        <begin position="1"/>
        <end position="30"/>
    </location>
</feature>
<dbReference type="GO" id="GO:0051015">
    <property type="term" value="F:actin filament binding"/>
    <property type="evidence" value="ECO:0007669"/>
    <property type="project" value="TreeGrafter"/>
</dbReference>
<dbReference type="FunFam" id="3.40.225.10:FF:000009">
    <property type="entry name" value="Class II aldolase/adducin N-terminal"/>
    <property type="match status" value="1"/>
</dbReference>
<comment type="caution">
    <text evidence="3">The sequence shown here is derived from an EMBL/GenBank/DDBJ whole genome shotgun (WGS) entry which is preliminary data.</text>
</comment>